<dbReference type="FunFam" id="1.10.10.750:FF:000001">
    <property type="entry name" value="TBC1 domain family member 10A"/>
    <property type="match status" value="1"/>
</dbReference>
<dbReference type="Gene3D" id="1.10.472.80">
    <property type="entry name" value="Ypt/Rab-GAP domain of gyp1p, domain 3"/>
    <property type="match status" value="1"/>
</dbReference>
<feature type="compositionally biased region" description="Basic and acidic residues" evidence="2">
    <location>
        <begin position="372"/>
        <end position="383"/>
    </location>
</feature>
<dbReference type="GO" id="GO:0005096">
    <property type="term" value="F:GTPase activator activity"/>
    <property type="evidence" value="ECO:0007669"/>
    <property type="project" value="UniProtKB-KW"/>
</dbReference>
<gene>
    <name evidence="4" type="ORF">RRG08_050520</name>
</gene>
<dbReference type="PANTHER" id="PTHR47219">
    <property type="entry name" value="RAB GTPASE-ACTIVATING PROTEIN 1-LIKE"/>
    <property type="match status" value="1"/>
</dbReference>
<evidence type="ECO:0000256" key="2">
    <source>
        <dbReference type="SAM" id="MobiDB-lite"/>
    </source>
</evidence>
<evidence type="ECO:0000313" key="4">
    <source>
        <dbReference type="EMBL" id="KAK3707705.1"/>
    </source>
</evidence>
<dbReference type="Gene3D" id="1.10.10.750">
    <property type="entry name" value="Ypt/Rab-GAP domain of gyp1p, domain 1"/>
    <property type="match status" value="1"/>
</dbReference>
<dbReference type="InterPro" id="IPR035969">
    <property type="entry name" value="Rab-GAP_TBC_sf"/>
</dbReference>
<evidence type="ECO:0000313" key="5">
    <source>
        <dbReference type="Proteomes" id="UP001283361"/>
    </source>
</evidence>
<name>A0AAE1CLT7_9GAST</name>
<keyword evidence="1" id="KW-0343">GTPase activation</keyword>
<proteinExistence type="predicted"/>
<dbReference type="FunFam" id="1.10.472.80:FF:000008">
    <property type="entry name" value="TBC1 domain family member 10A"/>
    <property type="match status" value="1"/>
</dbReference>
<dbReference type="GO" id="GO:0005886">
    <property type="term" value="C:plasma membrane"/>
    <property type="evidence" value="ECO:0007669"/>
    <property type="project" value="UniProtKB-ARBA"/>
</dbReference>
<evidence type="ECO:0000256" key="1">
    <source>
        <dbReference type="ARBA" id="ARBA00022468"/>
    </source>
</evidence>
<reference evidence="4" key="1">
    <citation type="journal article" date="2023" name="G3 (Bethesda)">
        <title>A reference genome for the long-term kleptoplast-retaining sea slug Elysia crispata morphotype clarki.</title>
        <authorList>
            <person name="Eastman K.E."/>
            <person name="Pendleton A.L."/>
            <person name="Shaikh M.A."/>
            <person name="Suttiyut T."/>
            <person name="Ogas R."/>
            <person name="Tomko P."/>
            <person name="Gavelis G."/>
            <person name="Widhalm J.R."/>
            <person name="Wisecaver J.H."/>
        </authorList>
    </citation>
    <scope>NUCLEOTIDE SEQUENCE</scope>
    <source>
        <strain evidence="4">ECLA1</strain>
    </source>
</reference>
<feature type="region of interest" description="Disordered" evidence="2">
    <location>
        <begin position="1"/>
        <end position="34"/>
    </location>
</feature>
<protein>
    <recommendedName>
        <fullName evidence="3">Rab-GAP TBC domain-containing protein</fullName>
    </recommendedName>
</protein>
<comment type="caution">
    <text evidence="4">The sequence shown here is derived from an EMBL/GenBank/DDBJ whole genome shotgun (WGS) entry which is preliminary data.</text>
</comment>
<dbReference type="SUPFAM" id="SSF47923">
    <property type="entry name" value="Ypt/Rab-GAP domain of gyp1p"/>
    <property type="match status" value="2"/>
</dbReference>
<dbReference type="SMART" id="SM00164">
    <property type="entry name" value="TBC"/>
    <property type="match status" value="1"/>
</dbReference>
<dbReference type="Proteomes" id="UP001283361">
    <property type="component" value="Unassembled WGS sequence"/>
</dbReference>
<organism evidence="4 5">
    <name type="scientific">Elysia crispata</name>
    <name type="common">lettuce slug</name>
    <dbReference type="NCBI Taxonomy" id="231223"/>
    <lineage>
        <taxon>Eukaryota</taxon>
        <taxon>Metazoa</taxon>
        <taxon>Spiralia</taxon>
        <taxon>Lophotrochozoa</taxon>
        <taxon>Mollusca</taxon>
        <taxon>Gastropoda</taxon>
        <taxon>Heterobranchia</taxon>
        <taxon>Euthyneura</taxon>
        <taxon>Panpulmonata</taxon>
        <taxon>Sacoglossa</taxon>
        <taxon>Placobranchoidea</taxon>
        <taxon>Plakobranchidae</taxon>
        <taxon>Elysia</taxon>
    </lineage>
</organism>
<feature type="compositionally biased region" description="Basic and acidic residues" evidence="2">
    <location>
        <begin position="355"/>
        <end position="364"/>
    </location>
</feature>
<dbReference type="InterPro" id="IPR000195">
    <property type="entry name" value="Rab-GAP-TBC_dom"/>
</dbReference>
<keyword evidence="5" id="KW-1185">Reference proteome</keyword>
<dbReference type="Gene3D" id="1.10.8.270">
    <property type="entry name" value="putative rabgap domain of human tbc1 domain family member 14 like domains"/>
    <property type="match status" value="1"/>
</dbReference>
<feature type="region of interest" description="Disordered" evidence="2">
    <location>
        <begin position="355"/>
        <end position="401"/>
    </location>
</feature>
<accession>A0AAE1CLT7</accession>
<sequence length="401" mass="46295">MVMAMANHVSDGADDLSLPGDSKSNGESPKEQAVNGSALDSFEAFNTLVKIDRYGFLGGNQYTNPEDEKRLPQEKLRKRETKWLDMFVNWDKWMSKKFKKVRERCRKGIPPSLRAKAWQYLSGSFFIAEQNKGLFQKYLSDTGNARCIDDIRKDLDRQFPQHEMFLAKGGVGQEALFEVLKAYSIHRPDEGYCQAQAPIAALLLMHMPSEQAFWCLVAICDKYLMGYYSPGLEAIQLDGDILFGLLKKTSPSLHKHMRKQHIEPIMYMTEWFMCVFTRTLSWTIVLRLWDQFLCEGVKVMFRVGLVLVRVTLEDHLDQCPSFYETLEKLRMKQMPPELQDESFLFTESLRLSVTERDMQREHQKQVSRRKAAREAAEREKAEKAAGTQGSTVKQSKSKKKS</sequence>
<dbReference type="PROSITE" id="PS50086">
    <property type="entry name" value="TBC_RABGAP"/>
    <property type="match status" value="1"/>
</dbReference>
<dbReference type="PANTHER" id="PTHR47219:SF4">
    <property type="entry name" value="TBC1 DOMAIN FAMILY MEMBER 10A"/>
    <property type="match status" value="1"/>
</dbReference>
<dbReference type="GO" id="GO:0031267">
    <property type="term" value="F:small GTPase binding"/>
    <property type="evidence" value="ECO:0007669"/>
    <property type="project" value="TreeGrafter"/>
</dbReference>
<dbReference type="FunFam" id="1.10.8.270:FF:000007">
    <property type="entry name" value="TBC1 domain family member 10A"/>
    <property type="match status" value="1"/>
</dbReference>
<dbReference type="EMBL" id="JAWDGP010007710">
    <property type="protein sequence ID" value="KAK3707705.1"/>
    <property type="molecule type" value="Genomic_DNA"/>
</dbReference>
<dbReference type="InterPro" id="IPR050302">
    <property type="entry name" value="Rab_GAP_TBC_domain"/>
</dbReference>
<feature type="domain" description="Rab-GAP TBC" evidence="3">
    <location>
        <begin position="108"/>
        <end position="296"/>
    </location>
</feature>
<dbReference type="AlphaFoldDB" id="A0AAE1CLT7"/>
<evidence type="ECO:0000259" key="3">
    <source>
        <dbReference type="PROSITE" id="PS50086"/>
    </source>
</evidence>
<dbReference type="Pfam" id="PF00566">
    <property type="entry name" value="RabGAP-TBC"/>
    <property type="match status" value="1"/>
</dbReference>